<organism evidence="3">
    <name type="scientific">Pseudomonas fluorescens (strain SBW25)</name>
    <dbReference type="NCBI Taxonomy" id="216595"/>
    <lineage>
        <taxon>Bacteria</taxon>
        <taxon>Pseudomonadati</taxon>
        <taxon>Pseudomonadota</taxon>
        <taxon>Gammaproteobacteria</taxon>
        <taxon>Pseudomonadales</taxon>
        <taxon>Pseudomonadaceae</taxon>
        <taxon>Pseudomonas</taxon>
    </lineage>
</organism>
<dbReference type="Proteomes" id="UP001152918">
    <property type="component" value="Chromosome"/>
</dbReference>
<accession>C3K0Q4</accession>
<proteinExistence type="predicted"/>
<evidence type="ECO:0000313" key="2">
    <source>
        <dbReference type="EMBL" id="CAI2798890.1"/>
    </source>
</evidence>
<name>C3K0Q4_PSEFS</name>
<protein>
    <submittedName>
        <fullName evidence="3">Uncharacterized protein</fullName>
    </submittedName>
</protein>
<dbReference type="EMBL" id="OV986001">
    <property type="protein sequence ID" value="CAI2798890.1"/>
    <property type="molecule type" value="Genomic_DNA"/>
</dbReference>
<gene>
    <name evidence="3" type="ordered locus">PFLU_4725</name>
</gene>
<dbReference type="KEGG" id="pfs:PFLU_4725"/>
<dbReference type="AlphaFoldDB" id="C3K0Q4"/>
<reference evidence="3" key="1">
    <citation type="journal article" date="2009" name="Genome Biol.">
        <title>Genomic and genetic analyses of diversity and plant interactions of Pseudomonas fluorescens.</title>
        <authorList>
            <person name="Silby M.W."/>
            <person name="Cerdeno-Tarraga A.M."/>
            <person name="Vernikos G.S."/>
            <person name="Giddens S.R."/>
            <person name="Jackson R.W."/>
            <person name="Preston G.M."/>
            <person name="Zhang X.X."/>
            <person name="Moon C.D."/>
            <person name="Gehrig S.M."/>
            <person name="Godfrey S.A."/>
            <person name="Knight C.G."/>
            <person name="Malone J.G."/>
            <person name="Robinson Z."/>
            <person name="Spiers A.J."/>
            <person name="Harris S."/>
            <person name="Challis G.L."/>
            <person name="Yaxley A.M."/>
            <person name="Harris D."/>
            <person name="Seeger K."/>
            <person name="Murphy L."/>
            <person name="Rutter S."/>
            <person name="Squares R."/>
            <person name="Quail M.A."/>
            <person name="Saunders E."/>
            <person name="Mavromatis K."/>
            <person name="Brettin T.S."/>
            <person name="Bentley S.D."/>
            <person name="Hothersall J."/>
            <person name="Stephens E."/>
            <person name="Thomas C.M."/>
            <person name="Parkhill J."/>
            <person name="Levy S.B."/>
            <person name="Rainey P.B."/>
            <person name="Thomson N.R."/>
        </authorList>
    </citation>
    <scope>NUCLEOTIDE SEQUENCE [LARGE SCALE GENOMIC DNA]</scope>
    <source>
        <strain evidence="3">SBW25</strain>
    </source>
</reference>
<feature type="region of interest" description="Disordered" evidence="1">
    <location>
        <begin position="70"/>
        <end position="99"/>
    </location>
</feature>
<dbReference type="HOGENOM" id="CLU_2317989_0_0_6"/>
<sequence length="99" mass="11296">MSEKTKHRSDKKLKPFLALVWLNQSIFRKPKPLTRMAAVFTLQQRKTVRVLQCLNLATVTHQEYGQGLLSPEPKTSAWKRREQLPSSCPEVVMPGPGLL</sequence>
<evidence type="ECO:0000313" key="3">
    <source>
        <dbReference type="EMBL" id="CAY51540.1"/>
    </source>
</evidence>
<reference evidence="2" key="2">
    <citation type="submission" date="2023-10" db="EMBL/GenBank/DDBJ databases">
        <authorList>
            <person name="Fortmann-Grote C."/>
        </authorList>
    </citation>
    <scope>NUCLEOTIDE SEQUENCE</scope>
    <source>
        <strain evidence="2">SBW25</strain>
    </source>
</reference>
<dbReference type="EMBL" id="AM181176">
    <property type="protein sequence ID" value="CAY51540.1"/>
    <property type="molecule type" value="Genomic_DNA"/>
</dbReference>
<evidence type="ECO:0000256" key="1">
    <source>
        <dbReference type="SAM" id="MobiDB-lite"/>
    </source>
</evidence>